<dbReference type="PANTHER" id="PTHR11241:SF0">
    <property type="entry name" value="DEOXYURIDINE 5'-TRIPHOSPHATE NUCLEOTIDOHYDROLASE"/>
    <property type="match status" value="1"/>
</dbReference>
<protein>
    <recommendedName>
        <fullName evidence="2">dUTP diphosphatase</fullName>
        <ecNumber evidence="2">3.6.1.23</ecNumber>
    </recommendedName>
</protein>
<dbReference type="GO" id="GO:0046081">
    <property type="term" value="P:dUTP catabolic process"/>
    <property type="evidence" value="ECO:0007669"/>
    <property type="project" value="InterPro"/>
</dbReference>
<evidence type="ECO:0000256" key="1">
    <source>
        <dbReference type="ARBA" id="ARBA00006581"/>
    </source>
</evidence>
<dbReference type="InterPro" id="IPR008181">
    <property type="entry name" value="dUTPase"/>
</dbReference>
<dbReference type="InterPro" id="IPR029054">
    <property type="entry name" value="dUTPase-like"/>
</dbReference>
<evidence type="ECO:0000256" key="2">
    <source>
        <dbReference type="ARBA" id="ARBA00012379"/>
    </source>
</evidence>
<dbReference type="NCBIfam" id="TIGR00576">
    <property type="entry name" value="dut"/>
    <property type="match status" value="1"/>
</dbReference>
<feature type="domain" description="dUTPase-like" evidence="5">
    <location>
        <begin position="12"/>
        <end position="143"/>
    </location>
</feature>
<dbReference type="InterPro" id="IPR033704">
    <property type="entry name" value="dUTPase_trimeric"/>
</dbReference>
<dbReference type="Pfam" id="PF00692">
    <property type="entry name" value="dUTPase"/>
    <property type="match status" value="1"/>
</dbReference>
<reference evidence="6" key="1">
    <citation type="journal article" date="2024" name="J. Gen. Virol.">
        <title>Novel phages of Pseudomonas syringae unveil numerous potential auxiliary metabolic genes.</title>
        <authorList>
            <person name="Feltin C."/>
            <person name="Garneau J.R."/>
            <person name="Morris C.E."/>
            <person name="Berard A."/>
            <person name="Torres-Barcelo C."/>
        </authorList>
    </citation>
    <scope>NUCLEOTIDE SEQUENCE</scope>
</reference>
<evidence type="ECO:0000259" key="5">
    <source>
        <dbReference type="Pfam" id="PF00692"/>
    </source>
</evidence>
<evidence type="ECO:0000256" key="3">
    <source>
        <dbReference type="ARBA" id="ARBA00022801"/>
    </source>
</evidence>
<dbReference type="GO" id="GO:0000287">
    <property type="term" value="F:magnesium ion binding"/>
    <property type="evidence" value="ECO:0007669"/>
    <property type="project" value="InterPro"/>
</dbReference>
<evidence type="ECO:0000313" key="6">
    <source>
        <dbReference type="EMBL" id="XAI69964.1"/>
    </source>
</evidence>
<keyword evidence="4" id="KW-0546">Nucleotide metabolism</keyword>
<dbReference type="CDD" id="cd07557">
    <property type="entry name" value="trimeric_dUTPase"/>
    <property type="match status" value="1"/>
</dbReference>
<gene>
    <name evidence="6" type="ORF">Pavpe01_00052</name>
</gene>
<dbReference type="SUPFAM" id="SSF51283">
    <property type="entry name" value="dUTPase-like"/>
    <property type="match status" value="1"/>
</dbReference>
<accession>A0AAU6W198</accession>
<dbReference type="GO" id="GO:0006226">
    <property type="term" value="P:dUMP biosynthetic process"/>
    <property type="evidence" value="ECO:0007669"/>
    <property type="project" value="InterPro"/>
</dbReference>
<sequence>MQLQFKRLSDSARLPVYATEGAAAFDLHADTESHICVYPGEAEVICIGLQVEVPAGHVLQLFSRSGHAFKHGIRLSNCVGIIDSDFRGELMVKVHNDSEDLYRIEAGERIAQGIITPIPRCTFVEVAELSSTDRGALGFGSTGVQPELFEPDYEIARRLANDVDTSVKPA</sequence>
<comment type="similarity">
    <text evidence="1">Belongs to the dUTPase family.</text>
</comment>
<organism evidence="6">
    <name type="scientific">Pseudomonas phage Pavpe01</name>
    <dbReference type="NCBI Taxonomy" id="3138545"/>
    <lineage>
        <taxon>Viruses</taxon>
    </lineage>
</organism>
<dbReference type="EC" id="3.6.1.23" evidence="2"/>
<dbReference type="EMBL" id="PP179316">
    <property type="protein sequence ID" value="XAI69964.1"/>
    <property type="molecule type" value="Genomic_DNA"/>
</dbReference>
<keyword evidence="3 6" id="KW-0378">Hydrolase</keyword>
<dbReference type="InterPro" id="IPR036157">
    <property type="entry name" value="dUTPase-like_sf"/>
</dbReference>
<evidence type="ECO:0000256" key="4">
    <source>
        <dbReference type="ARBA" id="ARBA00023080"/>
    </source>
</evidence>
<name>A0AAU6W198_9VIRU</name>
<dbReference type="NCBIfam" id="NF001862">
    <property type="entry name" value="PRK00601.1"/>
    <property type="match status" value="1"/>
</dbReference>
<dbReference type="PANTHER" id="PTHR11241">
    <property type="entry name" value="DEOXYURIDINE 5'-TRIPHOSPHATE NUCLEOTIDOHYDROLASE"/>
    <property type="match status" value="1"/>
</dbReference>
<dbReference type="GO" id="GO:0004170">
    <property type="term" value="F:dUTP diphosphatase activity"/>
    <property type="evidence" value="ECO:0007669"/>
    <property type="project" value="UniProtKB-EC"/>
</dbReference>
<proteinExistence type="inferred from homology"/>
<dbReference type="Gene3D" id="2.70.40.10">
    <property type="match status" value="1"/>
</dbReference>